<feature type="compositionally biased region" description="Gly residues" evidence="1">
    <location>
        <begin position="126"/>
        <end position="146"/>
    </location>
</feature>
<evidence type="ECO:0000256" key="1">
    <source>
        <dbReference type="SAM" id="MobiDB-lite"/>
    </source>
</evidence>
<keyword evidence="2" id="KW-0812">Transmembrane</keyword>
<dbReference type="EMBL" id="FNSN01000003">
    <property type="protein sequence ID" value="SEB58798.1"/>
    <property type="molecule type" value="Genomic_DNA"/>
</dbReference>
<keyword evidence="4" id="KW-1185">Reference proteome</keyword>
<evidence type="ECO:0000256" key="2">
    <source>
        <dbReference type="SAM" id="Phobius"/>
    </source>
</evidence>
<feature type="region of interest" description="Disordered" evidence="1">
    <location>
        <begin position="1"/>
        <end position="146"/>
    </location>
</feature>
<dbReference type="RefSeq" id="WP_139244632.1">
    <property type="nucleotide sequence ID" value="NZ_FNSN01000003.1"/>
</dbReference>
<feature type="transmembrane region" description="Helical" evidence="2">
    <location>
        <begin position="221"/>
        <end position="247"/>
    </location>
</feature>
<proteinExistence type="predicted"/>
<feature type="compositionally biased region" description="Polar residues" evidence="1">
    <location>
        <begin position="446"/>
        <end position="455"/>
    </location>
</feature>
<accession>A0A1H4KL11</accession>
<gene>
    <name evidence="3" type="ORF">SAMN04489745_0682</name>
</gene>
<protein>
    <submittedName>
        <fullName evidence="3">Uncharacterized protein</fullName>
    </submittedName>
</protein>
<keyword evidence="2" id="KW-0472">Membrane</keyword>
<feature type="compositionally biased region" description="Low complexity" evidence="1">
    <location>
        <begin position="40"/>
        <end position="125"/>
    </location>
</feature>
<evidence type="ECO:0000313" key="4">
    <source>
        <dbReference type="Proteomes" id="UP000182652"/>
    </source>
</evidence>
<dbReference type="AlphaFoldDB" id="A0A1H4KL11"/>
<dbReference type="InterPro" id="IPR038468">
    <property type="entry name" value="MmpS_C"/>
</dbReference>
<organism evidence="3 4">
    <name type="scientific">Arthrobacter woluwensis</name>
    <dbReference type="NCBI Taxonomy" id="156980"/>
    <lineage>
        <taxon>Bacteria</taxon>
        <taxon>Bacillati</taxon>
        <taxon>Actinomycetota</taxon>
        <taxon>Actinomycetes</taxon>
        <taxon>Micrococcales</taxon>
        <taxon>Micrococcaceae</taxon>
        <taxon>Arthrobacter</taxon>
    </lineage>
</organism>
<feature type="transmembrane region" description="Helical" evidence="2">
    <location>
        <begin position="197"/>
        <end position="214"/>
    </location>
</feature>
<dbReference type="Proteomes" id="UP000182652">
    <property type="component" value="Unassembled WGS sequence"/>
</dbReference>
<sequence>MSHNTPSAGSGPDGRQPEDQPRNTPAPPYPGQGTPGQGNPGQANHGQGTPGPAAPGQAQPGQQQPGQPYRGPGAPTGSPYPGQASSGQPQPGQSYPGQAQQGQPGQSYPGQPRPGQAPGTPYGGPQQYGGFGQGGQGGAGTGGPGYGGPGYGGPSYGAPQYGGLPPASSGPKGLAIAALICGIASLVFAWIPVVNVVALVAGLAAITLGVVSLVKKFGGTVMAWFGAGLGLVGVLGSILAMLAFAALTSIAEGPDPLKTYNEDRNKQVSVKYIVTTSTPTDVRWSTPTGTSEVSISKDQTTEFTAQAKDSLRISANPTSSSATDAKISCEIVVDGTTVAKETGEGKYASASCYYYKSFSRYTSPKPSKDVSVEFKVTTNGKASVNSRWSASGAQSSSNRYVEVDADSTSTVQAKSDGTLTMTVRGEDRDNNSPAYGCEILVDGRSVSKQESNTPYGSARCTYTPEK</sequence>
<reference evidence="3 4" key="1">
    <citation type="submission" date="2016-10" db="EMBL/GenBank/DDBJ databases">
        <authorList>
            <person name="de Groot N.N."/>
        </authorList>
    </citation>
    <scope>NUCLEOTIDE SEQUENCE [LARGE SCALE GENOMIC DNA]</scope>
    <source>
        <strain evidence="3 4">DSM 10495</strain>
    </source>
</reference>
<keyword evidence="2" id="KW-1133">Transmembrane helix</keyword>
<name>A0A1H4KL11_9MICC</name>
<dbReference type="Gene3D" id="2.60.40.2880">
    <property type="entry name" value="MmpS1-5, C-terminal soluble domain"/>
    <property type="match status" value="2"/>
</dbReference>
<feature type="region of interest" description="Disordered" evidence="1">
    <location>
        <begin position="446"/>
        <end position="466"/>
    </location>
</feature>
<evidence type="ECO:0000313" key="3">
    <source>
        <dbReference type="EMBL" id="SEB58798.1"/>
    </source>
</evidence>